<sequence>MALPKVSHFIITYNQRAYIEQALQSAVDQDYPELEIVVADDGSVDGTAEIVADFALRYPGKVIPSLAESNGGITSNCNRALALCSGKYISCQGGDDVLLPGKISHQVQWLEADERRVMCGHDVRVFFTSLDGSEHVRGSGRAGRNGVGAGKIIEGGVGSFFMGTSLMWRASATPPGGFDTRIPISSDWKFIIDVVGLDGVWGAVDGVYALYRIHPQNISSTKRDSIIMETLRTFVYLRQQYPAFRSELNLARREIFYNVAKVYYRNNSFGRARRVFRALLGTEGSGSWGQKARVLKYLFKCRRRSRGAI</sequence>
<dbReference type="Proteomes" id="UP000515472">
    <property type="component" value="Chromosome"/>
</dbReference>
<dbReference type="KEGG" id="gbn:GEOBRER4_32780"/>
<organism evidence="2 3">
    <name type="scientific">Citrifermentans bremense</name>
    <dbReference type="NCBI Taxonomy" id="60035"/>
    <lineage>
        <taxon>Bacteria</taxon>
        <taxon>Pseudomonadati</taxon>
        <taxon>Thermodesulfobacteriota</taxon>
        <taxon>Desulfuromonadia</taxon>
        <taxon>Geobacterales</taxon>
        <taxon>Geobacteraceae</taxon>
        <taxon>Citrifermentans</taxon>
    </lineage>
</organism>
<feature type="domain" description="Glycosyltransferase 2-like" evidence="1">
    <location>
        <begin position="9"/>
        <end position="124"/>
    </location>
</feature>
<dbReference type="InterPro" id="IPR029044">
    <property type="entry name" value="Nucleotide-diphossugar_trans"/>
</dbReference>
<gene>
    <name evidence="2" type="ORF">GEOBRER4_n3424</name>
</gene>
<dbReference type="PANTHER" id="PTHR22916">
    <property type="entry name" value="GLYCOSYLTRANSFERASE"/>
    <property type="match status" value="1"/>
</dbReference>
<dbReference type="Pfam" id="PF00535">
    <property type="entry name" value="Glycos_transf_2"/>
    <property type="match status" value="1"/>
</dbReference>
<dbReference type="EMBL" id="AP023213">
    <property type="protein sequence ID" value="BCG48528.1"/>
    <property type="molecule type" value="Genomic_DNA"/>
</dbReference>
<proteinExistence type="predicted"/>
<reference evidence="2 3" key="1">
    <citation type="submission" date="2020-06" db="EMBL/GenBank/DDBJ databases">
        <title>Interaction of electrochemicaly active bacteria, Geobacter bremensis R4 on different carbon anode.</title>
        <authorList>
            <person name="Meng L."/>
            <person name="Yoshida N."/>
        </authorList>
    </citation>
    <scope>NUCLEOTIDE SEQUENCE [LARGE SCALE GENOMIC DNA]</scope>
    <source>
        <strain evidence="2 3">R4</strain>
    </source>
</reference>
<dbReference type="AlphaFoldDB" id="A0A6S6M476"/>
<dbReference type="Gene3D" id="3.90.550.10">
    <property type="entry name" value="Spore Coat Polysaccharide Biosynthesis Protein SpsA, Chain A"/>
    <property type="match status" value="1"/>
</dbReference>
<protein>
    <recommendedName>
        <fullName evidence="1">Glycosyltransferase 2-like domain-containing protein</fullName>
    </recommendedName>
</protein>
<dbReference type="InterPro" id="IPR001173">
    <property type="entry name" value="Glyco_trans_2-like"/>
</dbReference>
<evidence type="ECO:0000259" key="1">
    <source>
        <dbReference type="Pfam" id="PF00535"/>
    </source>
</evidence>
<evidence type="ECO:0000313" key="3">
    <source>
        <dbReference type="Proteomes" id="UP000515472"/>
    </source>
</evidence>
<evidence type="ECO:0000313" key="2">
    <source>
        <dbReference type="EMBL" id="BCG48528.1"/>
    </source>
</evidence>
<keyword evidence="3" id="KW-1185">Reference proteome</keyword>
<accession>A0A6S6M476</accession>
<dbReference type="SUPFAM" id="SSF53448">
    <property type="entry name" value="Nucleotide-diphospho-sugar transferases"/>
    <property type="match status" value="1"/>
</dbReference>
<name>A0A6S6M476_9BACT</name>
<dbReference type="GO" id="GO:0016758">
    <property type="term" value="F:hexosyltransferase activity"/>
    <property type="evidence" value="ECO:0007669"/>
    <property type="project" value="UniProtKB-ARBA"/>
</dbReference>
<dbReference type="RefSeq" id="WP_185243221.1">
    <property type="nucleotide sequence ID" value="NZ_AP023213.1"/>
</dbReference>